<dbReference type="Pfam" id="PF13191">
    <property type="entry name" value="AAA_16"/>
    <property type="match status" value="1"/>
</dbReference>
<dbReference type="PANTHER" id="PTHR16305:SF28">
    <property type="entry name" value="GUANYLATE CYCLASE DOMAIN-CONTAINING PROTEIN"/>
    <property type="match status" value="1"/>
</dbReference>
<keyword evidence="2" id="KW-0067">ATP-binding</keyword>
<dbReference type="SMART" id="SM00421">
    <property type="entry name" value="HTH_LUXR"/>
    <property type="match status" value="1"/>
</dbReference>
<dbReference type="Pfam" id="PF00196">
    <property type="entry name" value="GerE"/>
    <property type="match status" value="1"/>
</dbReference>
<sequence length="713" mass="74573">MAPVGRARELRLFETVARASEHGPQFVALVGDPGIGKTHLLTAVRRRFAGAGWQVVSGRARAVAVPYGLLADALDGLPEGAAAGLAPQDAESVAVVLPVLGRGAAPAGPPTEGYPVGRAISSLLQCAAAASPLLILLDDVHQADAASLEILEYLLHHPPHRRVVIAAAYRPRQGPDLPWQGYGSHGALPVWLVAPRPLGAQEVDSLIPPGTAPARQAVLREASAGNPGVLRAFLQAGSTASGRGYGMDELRIGVPPVVPGALAVGQNRLTPLARLVAEAAAVAGDPFEPDVVAAVAHLAEPRVLAGLDELLAADLLRSEGVWRGFRFRDLAVRAGFYHASGAGWRCAAHSRAATALYGRGMSATRCAHHLEHAAAIGDTAAAAQLLTAAREAVPLAPDQAVRWLRTADRLLAHRTPPELPALLAIALAASGRVGPCLQAHEAAGADPRLDAGLRGEATQWCARALRFGGDHSAARRLLLSARPAGRAGAGLHLERVTLAYELGTSHAQDQAELLRLGTDGERPVRAHAQALLALLALDRDDRTDAAAYALDAAVLVDALDDAAAAGRLEALYWLAEAELRLQDLDLSVRHFGRGLELAVRYQQAQLGNRMRSGLARAQGRGPEQLPPGRAESGTAAPERSTVSALGLLSKREQGIARLVSEGMTNQQIATRLVISPKTVETYLARVFKKLEVTSRVQVAHLVGRAGGGLPVAG</sequence>
<dbReference type="CDD" id="cd06170">
    <property type="entry name" value="LuxR_C_like"/>
    <property type="match status" value="1"/>
</dbReference>
<evidence type="ECO:0000313" key="6">
    <source>
        <dbReference type="Proteomes" id="UP000236754"/>
    </source>
</evidence>
<dbReference type="SUPFAM" id="SSF52540">
    <property type="entry name" value="P-loop containing nucleoside triphosphate hydrolases"/>
    <property type="match status" value="1"/>
</dbReference>
<dbReference type="InterPro" id="IPR027417">
    <property type="entry name" value="P-loop_NTPase"/>
</dbReference>
<gene>
    <name evidence="5" type="ORF">SAMN05216223_11570</name>
</gene>
<dbReference type="GO" id="GO:0006355">
    <property type="term" value="P:regulation of DNA-templated transcription"/>
    <property type="evidence" value="ECO:0007669"/>
    <property type="project" value="InterPro"/>
</dbReference>
<dbReference type="GO" id="GO:0004016">
    <property type="term" value="F:adenylate cyclase activity"/>
    <property type="evidence" value="ECO:0007669"/>
    <property type="project" value="TreeGrafter"/>
</dbReference>
<keyword evidence="6" id="KW-1185">Reference proteome</keyword>
<evidence type="ECO:0000313" key="5">
    <source>
        <dbReference type="EMBL" id="SEG84408.1"/>
    </source>
</evidence>
<dbReference type="Gene3D" id="3.40.50.300">
    <property type="entry name" value="P-loop containing nucleotide triphosphate hydrolases"/>
    <property type="match status" value="1"/>
</dbReference>
<keyword evidence="1" id="KW-0547">Nucleotide-binding</keyword>
<dbReference type="GO" id="GO:0005737">
    <property type="term" value="C:cytoplasm"/>
    <property type="evidence" value="ECO:0007669"/>
    <property type="project" value="TreeGrafter"/>
</dbReference>
<evidence type="ECO:0000259" key="4">
    <source>
        <dbReference type="PROSITE" id="PS50043"/>
    </source>
</evidence>
<evidence type="ECO:0000256" key="3">
    <source>
        <dbReference type="SAM" id="MobiDB-lite"/>
    </source>
</evidence>
<dbReference type="PRINTS" id="PR00038">
    <property type="entry name" value="HTHLUXR"/>
</dbReference>
<feature type="domain" description="HTH luxR-type" evidence="4">
    <location>
        <begin position="641"/>
        <end position="706"/>
    </location>
</feature>
<dbReference type="AlphaFoldDB" id="A0A1H6DGB8"/>
<dbReference type="Proteomes" id="UP000236754">
    <property type="component" value="Unassembled WGS sequence"/>
</dbReference>
<dbReference type="PANTHER" id="PTHR16305">
    <property type="entry name" value="TESTICULAR SOLUBLE ADENYLYL CYCLASE"/>
    <property type="match status" value="1"/>
</dbReference>
<dbReference type="InterPro" id="IPR000792">
    <property type="entry name" value="Tscrpt_reg_LuxR_C"/>
</dbReference>
<dbReference type="PROSITE" id="PS00622">
    <property type="entry name" value="HTH_LUXR_1"/>
    <property type="match status" value="1"/>
</dbReference>
<dbReference type="EMBL" id="FNVU01000015">
    <property type="protein sequence ID" value="SEG84408.1"/>
    <property type="molecule type" value="Genomic_DNA"/>
</dbReference>
<dbReference type="Gene3D" id="1.10.10.10">
    <property type="entry name" value="Winged helix-like DNA-binding domain superfamily/Winged helix DNA-binding domain"/>
    <property type="match status" value="1"/>
</dbReference>
<protein>
    <submittedName>
        <fullName evidence="5">Predicted ATPase</fullName>
    </submittedName>
</protein>
<dbReference type="GO" id="GO:0003677">
    <property type="term" value="F:DNA binding"/>
    <property type="evidence" value="ECO:0007669"/>
    <property type="project" value="InterPro"/>
</dbReference>
<name>A0A1H6DGB8_9ACTN</name>
<dbReference type="InterPro" id="IPR036388">
    <property type="entry name" value="WH-like_DNA-bd_sf"/>
</dbReference>
<accession>A0A1H6DGB8</accession>
<reference evidence="5 6" key="1">
    <citation type="submission" date="2016-10" db="EMBL/GenBank/DDBJ databases">
        <authorList>
            <person name="de Groot N.N."/>
        </authorList>
    </citation>
    <scope>NUCLEOTIDE SEQUENCE [LARGE SCALE GENOMIC DNA]</scope>
    <source>
        <strain evidence="5 6">CGMCC 4.2023</strain>
    </source>
</reference>
<proteinExistence type="predicted"/>
<dbReference type="GO" id="GO:0005524">
    <property type="term" value="F:ATP binding"/>
    <property type="evidence" value="ECO:0007669"/>
    <property type="project" value="UniProtKB-KW"/>
</dbReference>
<dbReference type="InterPro" id="IPR041664">
    <property type="entry name" value="AAA_16"/>
</dbReference>
<dbReference type="PROSITE" id="PS50043">
    <property type="entry name" value="HTH_LUXR_2"/>
    <property type="match status" value="1"/>
</dbReference>
<dbReference type="InterPro" id="IPR016032">
    <property type="entry name" value="Sig_transdc_resp-reg_C-effctor"/>
</dbReference>
<evidence type="ECO:0000256" key="2">
    <source>
        <dbReference type="ARBA" id="ARBA00022840"/>
    </source>
</evidence>
<organism evidence="5 6">
    <name type="scientific">Actinacidiphila yanglinensis</name>
    <dbReference type="NCBI Taxonomy" id="310779"/>
    <lineage>
        <taxon>Bacteria</taxon>
        <taxon>Bacillati</taxon>
        <taxon>Actinomycetota</taxon>
        <taxon>Actinomycetes</taxon>
        <taxon>Kitasatosporales</taxon>
        <taxon>Streptomycetaceae</taxon>
        <taxon>Actinacidiphila</taxon>
    </lineage>
</organism>
<evidence type="ECO:0000256" key="1">
    <source>
        <dbReference type="ARBA" id="ARBA00022741"/>
    </source>
</evidence>
<dbReference type="SUPFAM" id="SSF46894">
    <property type="entry name" value="C-terminal effector domain of the bipartite response regulators"/>
    <property type="match status" value="1"/>
</dbReference>
<feature type="region of interest" description="Disordered" evidence="3">
    <location>
        <begin position="611"/>
        <end position="637"/>
    </location>
</feature>